<dbReference type="CDD" id="cd00066">
    <property type="entry name" value="G-alpha"/>
    <property type="match status" value="1"/>
</dbReference>
<dbReference type="EMBL" id="JAACJJ010000028">
    <property type="protein sequence ID" value="KAF5322849.1"/>
    <property type="molecule type" value="Genomic_DNA"/>
</dbReference>
<evidence type="ECO:0000256" key="8">
    <source>
        <dbReference type="PIRSR" id="PIRSR601019-2"/>
    </source>
</evidence>
<evidence type="ECO:0008006" key="12">
    <source>
        <dbReference type="Google" id="ProtNLM"/>
    </source>
</evidence>
<dbReference type="InterPro" id="IPR027417">
    <property type="entry name" value="P-loop_NTPase"/>
</dbReference>
<dbReference type="GO" id="GO:0005834">
    <property type="term" value="C:heterotrimeric G-protein complex"/>
    <property type="evidence" value="ECO:0007669"/>
    <property type="project" value="TreeGrafter"/>
</dbReference>
<evidence type="ECO:0000256" key="5">
    <source>
        <dbReference type="ARBA" id="ARBA00023134"/>
    </source>
</evidence>
<dbReference type="SUPFAM" id="SSF47895">
    <property type="entry name" value="Transducin (alpha subunit), insertion domain"/>
    <property type="match status" value="1"/>
</dbReference>
<dbReference type="AlphaFoldDB" id="A0A8H5BGD0"/>
<dbReference type="GO" id="GO:0005525">
    <property type="term" value="F:GTP binding"/>
    <property type="evidence" value="ECO:0007669"/>
    <property type="project" value="UniProtKB-KW"/>
</dbReference>
<organism evidence="10 11">
    <name type="scientific">Psilocybe cf. subviscida</name>
    <dbReference type="NCBI Taxonomy" id="2480587"/>
    <lineage>
        <taxon>Eukaryota</taxon>
        <taxon>Fungi</taxon>
        <taxon>Dikarya</taxon>
        <taxon>Basidiomycota</taxon>
        <taxon>Agaricomycotina</taxon>
        <taxon>Agaricomycetes</taxon>
        <taxon>Agaricomycetidae</taxon>
        <taxon>Agaricales</taxon>
        <taxon>Agaricineae</taxon>
        <taxon>Strophariaceae</taxon>
        <taxon>Psilocybe</taxon>
    </lineage>
</organism>
<proteinExistence type="predicted"/>
<dbReference type="GO" id="GO:0005737">
    <property type="term" value="C:cytoplasm"/>
    <property type="evidence" value="ECO:0007669"/>
    <property type="project" value="TreeGrafter"/>
</dbReference>
<dbReference type="PANTHER" id="PTHR10218:SF369">
    <property type="entry name" value="GUANINE NUCLEOTIDE-BINDING PROTEIN ALPHA-2 SUBUNIT"/>
    <property type="match status" value="1"/>
</dbReference>
<comment type="subunit">
    <text evidence="1">G proteins are composed of 3 units; alpha, beta and gamma. The alpha chain contains the guanine nucleotide binding site.</text>
</comment>
<dbReference type="GO" id="GO:0003924">
    <property type="term" value="F:GTPase activity"/>
    <property type="evidence" value="ECO:0007669"/>
    <property type="project" value="InterPro"/>
</dbReference>
<dbReference type="Gene3D" id="3.40.50.300">
    <property type="entry name" value="P-loop containing nucleotide triphosphate hydrolases"/>
    <property type="match status" value="1"/>
</dbReference>
<sequence>MVLLTWRKLTTVQKRKKPDDSWKERQIVCKGREIEHAHRRIAPQIPYGDVGLCMKRSKPYHGTEHRYIRSPQPTSPSLQTTGIFDLHGHMGGFVSKPDTSAKERSDEIDRQIEEDAKRFRRDHKVLLLASIIHSSPSPTSHSPLFPHPKNMNRYPGSGRSTIVKQFKIIHQAGFAPDELAMFISIIQRDVFDSAYRVVAYMKKAGLEYFEGEHWLLVEQIYTHVVPTPESLSPSSRSRSRRRSTDSGETLSSPRSWTNIVRATSFFDEVLRIGAPGYLPNETDVLRAPAKTVGGIEETRLSMGQLSISILEVNGVRGERKKWMHYFESVSTLLFVTTLSDYDQMLLEDKTQNHVDLSLLLFESVINNRWFSQTTIILFMNKIDVFKLKLNKIPLEPYFPEYTGGNDVNKAAKYLLRKFVQSNRPRLSLYPHLTQATDTSGMRQVFAMVKETILQKALNYSGIL</sequence>
<feature type="binding site" evidence="8">
    <location>
        <position position="160"/>
    </location>
    <ligand>
        <name>Mg(2+)</name>
        <dbReference type="ChEBI" id="CHEBI:18420"/>
    </ligand>
</feature>
<dbReference type="PROSITE" id="PS51882">
    <property type="entry name" value="G_ALPHA"/>
    <property type="match status" value="1"/>
</dbReference>
<keyword evidence="3 7" id="KW-0547">Nucleotide-binding</keyword>
<keyword evidence="4 8" id="KW-0460">Magnesium</keyword>
<dbReference type="InterPro" id="IPR001019">
    <property type="entry name" value="Gprotein_alpha_su"/>
</dbReference>
<dbReference type="PRINTS" id="PR00318">
    <property type="entry name" value="GPROTEINA"/>
</dbReference>
<dbReference type="GO" id="GO:0010255">
    <property type="term" value="P:glucose mediated signaling pathway"/>
    <property type="evidence" value="ECO:0007669"/>
    <property type="project" value="UniProtKB-ARBA"/>
</dbReference>
<dbReference type="InterPro" id="IPR011025">
    <property type="entry name" value="GproteinA_insert"/>
</dbReference>
<dbReference type="Gene3D" id="1.10.400.10">
    <property type="entry name" value="GI Alpha 1, domain 2-like"/>
    <property type="match status" value="1"/>
</dbReference>
<evidence type="ECO:0000313" key="11">
    <source>
        <dbReference type="Proteomes" id="UP000567179"/>
    </source>
</evidence>
<evidence type="ECO:0000256" key="4">
    <source>
        <dbReference type="ARBA" id="ARBA00022842"/>
    </source>
</evidence>
<dbReference type="GO" id="GO:0031683">
    <property type="term" value="F:G-protein beta/gamma-subunit complex binding"/>
    <property type="evidence" value="ECO:0007669"/>
    <property type="project" value="InterPro"/>
</dbReference>
<dbReference type="SMART" id="SM00275">
    <property type="entry name" value="G_alpha"/>
    <property type="match status" value="1"/>
</dbReference>
<keyword evidence="6" id="KW-0807">Transducer</keyword>
<evidence type="ECO:0000256" key="2">
    <source>
        <dbReference type="ARBA" id="ARBA00022723"/>
    </source>
</evidence>
<dbReference type="GO" id="GO:0046872">
    <property type="term" value="F:metal ion binding"/>
    <property type="evidence" value="ECO:0007669"/>
    <property type="project" value="UniProtKB-KW"/>
</dbReference>
<evidence type="ECO:0000256" key="9">
    <source>
        <dbReference type="SAM" id="MobiDB-lite"/>
    </source>
</evidence>
<name>A0A8H5BGD0_9AGAR</name>
<evidence type="ECO:0000313" key="10">
    <source>
        <dbReference type="EMBL" id="KAF5322849.1"/>
    </source>
</evidence>
<keyword evidence="5 7" id="KW-0342">GTP-binding</keyword>
<keyword evidence="2 8" id="KW-0479">Metal-binding</keyword>
<keyword evidence="11" id="KW-1185">Reference proteome</keyword>
<evidence type="ECO:0000256" key="3">
    <source>
        <dbReference type="ARBA" id="ARBA00022741"/>
    </source>
</evidence>
<feature type="binding site" evidence="7">
    <location>
        <begin position="285"/>
        <end position="291"/>
    </location>
    <ligand>
        <name>GTP</name>
        <dbReference type="ChEBI" id="CHEBI:37565"/>
    </ligand>
</feature>
<dbReference type="PANTHER" id="PTHR10218">
    <property type="entry name" value="GTP-BINDING PROTEIN ALPHA SUBUNIT"/>
    <property type="match status" value="1"/>
</dbReference>
<feature type="region of interest" description="Disordered" evidence="9">
    <location>
        <begin position="227"/>
        <end position="252"/>
    </location>
</feature>
<feature type="binding site" evidence="8">
    <location>
        <position position="291"/>
    </location>
    <ligand>
        <name>Mg(2+)</name>
        <dbReference type="ChEBI" id="CHEBI:18420"/>
    </ligand>
</feature>
<dbReference type="GO" id="GO:0001664">
    <property type="term" value="F:G protein-coupled receptor binding"/>
    <property type="evidence" value="ECO:0007669"/>
    <property type="project" value="TreeGrafter"/>
</dbReference>
<gene>
    <name evidence="10" type="ORF">D9619_002297</name>
</gene>
<evidence type="ECO:0000256" key="6">
    <source>
        <dbReference type="ARBA" id="ARBA00023224"/>
    </source>
</evidence>
<feature type="binding site" evidence="7">
    <location>
        <position position="435"/>
    </location>
    <ligand>
        <name>GTP</name>
        <dbReference type="ChEBI" id="CHEBI:37565"/>
    </ligand>
</feature>
<evidence type="ECO:0000256" key="1">
    <source>
        <dbReference type="ARBA" id="ARBA00011356"/>
    </source>
</evidence>
<dbReference type="Proteomes" id="UP000567179">
    <property type="component" value="Unassembled WGS sequence"/>
</dbReference>
<accession>A0A8H5BGD0</accession>
<reference evidence="10 11" key="1">
    <citation type="journal article" date="2020" name="ISME J.">
        <title>Uncovering the hidden diversity of litter-decomposition mechanisms in mushroom-forming fungi.</title>
        <authorList>
            <person name="Floudas D."/>
            <person name="Bentzer J."/>
            <person name="Ahren D."/>
            <person name="Johansson T."/>
            <person name="Persson P."/>
            <person name="Tunlid A."/>
        </authorList>
    </citation>
    <scope>NUCLEOTIDE SEQUENCE [LARGE SCALE GENOMIC DNA]</scope>
    <source>
        <strain evidence="10 11">CBS 101986</strain>
    </source>
</reference>
<comment type="caution">
    <text evidence="10">The sequence shown here is derived from an EMBL/GenBank/DDBJ whole genome shotgun (WGS) entry which is preliminary data.</text>
</comment>
<protein>
    <recommendedName>
        <fullName evidence="12">G protein alpha subunit</fullName>
    </recommendedName>
</protein>
<dbReference type="GO" id="GO:0007189">
    <property type="term" value="P:adenylate cyclase-activating G protein-coupled receptor signaling pathway"/>
    <property type="evidence" value="ECO:0007669"/>
    <property type="project" value="TreeGrafter"/>
</dbReference>
<dbReference type="SUPFAM" id="SSF52540">
    <property type="entry name" value="P-loop containing nucleoside triphosphate hydrolases"/>
    <property type="match status" value="1"/>
</dbReference>
<dbReference type="FunFam" id="3.40.50.300:FF:000181">
    <property type="entry name" value="Guanine nucleotide-binding protein subunit alpha"/>
    <property type="match status" value="1"/>
</dbReference>
<feature type="binding site" evidence="7">
    <location>
        <begin position="380"/>
        <end position="383"/>
    </location>
    <ligand>
        <name>GTP</name>
        <dbReference type="ChEBI" id="CHEBI:37565"/>
    </ligand>
</feature>
<dbReference type="Pfam" id="PF00503">
    <property type="entry name" value="G-alpha"/>
    <property type="match status" value="1"/>
</dbReference>
<evidence type="ECO:0000256" key="7">
    <source>
        <dbReference type="PIRSR" id="PIRSR601019-1"/>
    </source>
</evidence>
<dbReference type="OrthoDB" id="5817230at2759"/>